<evidence type="ECO:0000256" key="1">
    <source>
        <dbReference type="SAM" id="Phobius"/>
    </source>
</evidence>
<proteinExistence type="predicted"/>
<keyword evidence="1" id="KW-0472">Membrane</keyword>
<evidence type="ECO:0008006" key="4">
    <source>
        <dbReference type="Google" id="ProtNLM"/>
    </source>
</evidence>
<keyword evidence="3" id="KW-1185">Reference proteome</keyword>
<dbReference type="Proteomes" id="UP001162131">
    <property type="component" value="Unassembled WGS sequence"/>
</dbReference>
<dbReference type="AlphaFoldDB" id="A0AAU9IJ59"/>
<protein>
    <recommendedName>
        <fullName evidence="4">Photosystem I assembly protein Ycf4</fullName>
    </recommendedName>
</protein>
<evidence type="ECO:0000313" key="3">
    <source>
        <dbReference type="Proteomes" id="UP001162131"/>
    </source>
</evidence>
<name>A0AAU9IJ59_9CILI</name>
<accession>A0AAU9IJ59</accession>
<dbReference type="EMBL" id="CAJZBQ010000004">
    <property type="protein sequence ID" value="CAG9311174.1"/>
    <property type="molecule type" value="Genomic_DNA"/>
</dbReference>
<organism evidence="2 3">
    <name type="scientific">Blepharisma stoltei</name>
    <dbReference type="NCBI Taxonomy" id="1481888"/>
    <lineage>
        <taxon>Eukaryota</taxon>
        <taxon>Sar</taxon>
        <taxon>Alveolata</taxon>
        <taxon>Ciliophora</taxon>
        <taxon>Postciliodesmatophora</taxon>
        <taxon>Heterotrichea</taxon>
        <taxon>Heterotrichida</taxon>
        <taxon>Blepharismidae</taxon>
        <taxon>Blepharisma</taxon>
    </lineage>
</organism>
<evidence type="ECO:0000313" key="2">
    <source>
        <dbReference type="EMBL" id="CAG9311174.1"/>
    </source>
</evidence>
<comment type="caution">
    <text evidence="2">The sequence shown here is derived from an EMBL/GenBank/DDBJ whole genome shotgun (WGS) entry which is preliminary data.</text>
</comment>
<sequence length="186" mass="21219">MNLNQDFSIETPQGTDRAFSEEKSQVSENARQLRNHKQIATSARSINILHAAIILAIVAVLGTNIAVLFYTFSNINFIRNMDIPISLGKIGNKIHNVGFATHILWALTPIATSEVEQILKVGWYKIINYMIELKGLYLYATSHVEEWNYCSGKEIFMEDNIKLWNSDKKINLLDMISEFLQTVKII</sequence>
<reference evidence="2" key="1">
    <citation type="submission" date="2021-09" db="EMBL/GenBank/DDBJ databases">
        <authorList>
            <consortium name="AG Swart"/>
            <person name="Singh M."/>
            <person name="Singh A."/>
            <person name="Seah K."/>
            <person name="Emmerich C."/>
        </authorList>
    </citation>
    <scope>NUCLEOTIDE SEQUENCE</scope>
    <source>
        <strain evidence="2">ATCC30299</strain>
    </source>
</reference>
<keyword evidence="1" id="KW-1133">Transmembrane helix</keyword>
<keyword evidence="1" id="KW-0812">Transmembrane</keyword>
<feature type="transmembrane region" description="Helical" evidence="1">
    <location>
        <begin position="48"/>
        <end position="72"/>
    </location>
</feature>
<gene>
    <name evidence="2" type="ORF">BSTOLATCC_MIC3466</name>
</gene>